<name>A0A9P0C1E8_CHRIL</name>
<gene>
    <name evidence="5" type="ORF">CINC_LOCUS10762</name>
</gene>
<keyword evidence="2" id="KW-0521">NADP</keyword>
<dbReference type="InterPro" id="IPR002347">
    <property type="entry name" value="SDR_fam"/>
</dbReference>
<dbReference type="EMBL" id="LR824007">
    <property type="protein sequence ID" value="CAH0603570.1"/>
    <property type="molecule type" value="Genomic_DNA"/>
</dbReference>
<evidence type="ECO:0000256" key="4">
    <source>
        <dbReference type="RuleBase" id="RU000363"/>
    </source>
</evidence>
<keyword evidence="3" id="KW-0560">Oxidoreductase</keyword>
<evidence type="ECO:0000313" key="5">
    <source>
        <dbReference type="EMBL" id="CAH0603570.1"/>
    </source>
</evidence>
<evidence type="ECO:0000256" key="1">
    <source>
        <dbReference type="ARBA" id="ARBA00006484"/>
    </source>
</evidence>
<organism evidence="5 6">
    <name type="scientific">Chrysodeixis includens</name>
    <name type="common">Soybean looper</name>
    <name type="synonym">Pseudoplusia includens</name>
    <dbReference type="NCBI Taxonomy" id="689277"/>
    <lineage>
        <taxon>Eukaryota</taxon>
        <taxon>Metazoa</taxon>
        <taxon>Ecdysozoa</taxon>
        <taxon>Arthropoda</taxon>
        <taxon>Hexapoda</taxon>
        <taxon>Insecta</taxon>
        <taxon>Pterygota</taxon>
        <taxon>Neoptera</taxon>
        <taxon>Endopterygota</taxon>
        <taxon>Lepidoptera</taxon>
        <taxon>Glossata</taxon>
        <taxon>Ditrysia</taxon>
        <taxon>Noctuoidea</taxon>
        <taxon>Noctuidae</taxon>
        <taxon>Plusiinae</taxon>
        <taxon>Chrysodeixis</taxon>
    </lineage>
</organism>
<accession>A0A9P0C1E8</accession>
<dbReference type="PRINTS" id="PR00081">
    <property type="entry name" value="GDHRDH"/>
</dbReference>
<dbReference type="PANTHER" id="PTHR43963">
    <property type="entry name" value="CARBONYL REDUCTASE 1-RELATED"/>
    <property type="match status" value="1"/>
</dbReference>
<evidence type="ECO:0000313" key="6">
    <source>
        <dbReference type="Proteomes" id="UP001154114"/>
    </source>
</evidence>
<dbReference type="GO" id="GO:0004090">
    <property type="term" value="F:carbonyl reductase (NADPH) activity"/>
    <property type="evidence" value="ECO:0007669"/>
    <property type="project" value="TreeGrafter"/>
</dbReference>
<evidence type="ECO:0000256" key="3">
    <source>
        <dbReference type="ARBA" id="ARBA00023002"/>
    </source>
</evidence>
<dbReference type="PRINTS" id="PR00080">
    <property type="entry name" value="SDRFAMILY"/>
</dbReference>
<dbReference type="OrthoDB" id="7289984at2759"/>
<protein>
    <submittedName>
        <fullName evidence="5">Uncharacterized protein</fullName>
    </submittedName>
</protein>
<dbReference type="Pfam" id="PF00106">
    <property type="entry name" value="adh_short"/>
    <property type="match status" value="2"/>
</dbReference>
<proteinExistence type="inferred from homology"/>
<keyword evidence="6" id="KW-1185">Reference proteome</keyword>
<dbReference type="InterPro" id="IPR036291">
    <property type="entry name" value="NAD(P)-bd_dom_sf"/>
</dbReference>
<comment type="similarity">
    <text evidence="1 4">Belongs to the short-chain dehydrogenases/reductases (SDR) family.</text>
</comment>
<sequence length="290" mass="32735">MDIMKRVAVVTGSNKGIGLSIVKGLLKRFDGVVFLTARDDGRGKAAVAKLNELGLRPEYHQLDVTDRNSVARFGSYIKEKYGGIDILVNNAAVFNATDFYLTYEESKEIIDINYFSYHIIQELLYPLVKDNGRILNISSDCGHLSNLRNEHWIKKLSSESLTVEEINEFANWHLEAIKSGTFNKSDFADDGTVAAYRVAKVAVSALTRIQQKELESRNISVNSMHPGLVRTDMTKGVGFYDSDQAAETPLYLVLEAPQTLKAAYIWFDRQVLDWFDPNADWYFKCKTLAN</sequence>
<dbReference type="Proteomes" id="UP001154114">
    <property type="component" value="Chromosome 4"/>
</dbReference>
<evidence type="ECO:0000256" key="2">
    <source>
        <dbReference type="ARBA" id="ARBA00022857"/>
    </source>
</evidence>
<dbReference type="SUPFAM" id="SSF51735">
    <property type="entry name" value="NAD(P)-binding Rossmann-fold domains"/>
    <property type="match status" value="1"/>
</dbReference>
<dbReference type="Gene3D" id="3.40.50.720">
    <property type="entry name" value="NAD(P)-binding Rossmann-like Domain"/>
    <property type="match status" value="1"/>
</dbReference>
<dbReference type="PANTHER" id="PTHR43963:SF4">
    <property type="entry name" value="CARBONYL REDUCTASE (NADPH)"/>
    <property type="match status" value="1"/>
</dbReference>
<reference evidence="5" key="1">
    <citation type="submission" date="2021-12" db="EMBL/GenBank/DDBJ databases">
        <authorList>
            <person name="King R."/>
        </authorList>
    </citation>
    <scope>NUCLEOTIDE SEQUENCE</scope>
</reference>
<dbReference type="AlphaFoldDB" id="A0A9P0C1E8"/>